<dbReference type="InterPro" id="IPR009057">
    <property type="entry name" value="Homeodomain-like_sf"/>
</dbReference>
<dbReference type="GO" id="GO:0000976">
    <property type="term" value="F:transcription cis-regulatory region binding"/>
    <property type="evidence" value="ECO:0007669"/>
    <property type="project" value="TreeGrafter"/>
</dbReference>
<evidence type="ECO:0000256" key="2">
    <source>
        <dbReference type="ARBA" id="ARBA00023125"/>
    </source>
</evidence>
<dbReference type="InterPro" id="IPR001647">
    <property type="entry name" value="HTH_TetR"/>
</dbReference>
<dbReference type="InterPro" id="IPR050109">
    <property type="entry name" value="HTH-type_TetR-like_transc_reg"/>
</dbReference>
<feature type="domain" description="HTH tetR-type" evidence="5">
    <location>
        <begin position="1"/>
        <end position="60"/>
    </location>
</feature>
<dbReference type="PANTHER" id="PTHR30055:SF234">
    <property type="entry name" value="HTH-TYPE TRANSCRIPTIONAL REGULATOR BETI"/>
    <property type="match status" value="1"/>
</dbReference>
<accession>A0A290Z4R5</accession>
<evidence type="ECO:0000313" key="7">
    <source>
        <dbReference type="Proteomes" id="UP000218505"/>
    </source>
</evidence>
<dbReference type="EMBL" id="CP023445">
    <property type="protein sequence ID" value="ATE53955.1"/>
    <property type="molecule type" value="Genomic_DNA"/>
</dbReference>
<dbReference type="PROSITE" id="PS50977">
    <property type="entry name" value="HTH_TETR_2"/>
    <property type="match status" value="1"/>
</dbReference>
<evidence type="ECO:0000259" key="5">
    <source>
        <dbReference type="PROSITE" id="PS50977"/>
    </source>
</evidence>
<proteinExistence type="predicted"/>
<dbReference type="AlphaFoldDB" id="A0A290Z4R5"/>
<dbReference type="KEGG" id="apre:CNX65_12145"/>
<dbReference type="Gene3D" id="1.10.357.10">
    <property type="entry name" value="Tetracycline Repressor, domain 2"/>
    <property type="match status" value="1"/>
</dbReference>
<dbReference type="SUPFAM" id="SSF48498">
    <property type="entry name" value="Tetracyclin repressor-like, C-terminal domain"/>
    <property type="match status" value="1"/>
</dbReference>
<reference evidence="6" key="1">
    <citation type="submission" date="2017-09" db="EMBL/GenBank/DDBJ databases">
        <title>Complete Genome Sequence of ansamitocin-producing Bacterium Actinosynnema pretiosum X47.</title>
        <authorList>
            <person name="Cao G."/>
            <person name="Zong G."/>
            <person name="Zhong C."/>
            <person name="Fu J."/>
        </authorList>
    </citation>
    <scope>NUCLEOTIDE SEQUENCE [LARGE SCALE GENOMIC DNA]</scope>
    <source>
        <strain evidence="6">X47</strain>
    </source>
</reference>
<keyword evidence="1" id="KW-0805">Transcription regulation</keyword>
<keyword evidence="3" id="KW-0804">Transcription</keyword>
<feature type="DNA-binding region" description="H-T-H motif" evidence="4">
    <location>
        <begin position="23"/>
        <end position="42"/>
    </location>
</feature>
<dbReference type="PRINTS" id="PR00455">
    <property type="entry name" value="HTHTETR"/>
</dbReference>
<dbReference type="SUPFAM" id="SSF46689">
    <property type="entry name" value="Homeodomain-like"/>
    <property type="match status" value="1"/>
</dbReference>
<dbReference type="PANTHER" id="PTHR30055">
    <property type="entry name" value="HTH-TYPE TRANSCRIPTIONAL REGULATOR RUTR"/>
    <property type="match status" value="1"/>
</dbReference>
<sequence length="176" mass="19016">MARKAVLEAADDLLVEVGYAAMTMKGIAERAGVGRQTVYRWWATKAEILVEACLEDVREELVAAPMPTARSELVSYLDALGRFLTTSPAGLAYRALLGEAQHDPAVRDLVREADVVSTATGEVLRRVRPVAPAMPPPALASAQLVGPVLTRVLEVDDEFSPELLDAHAELLLKAWS</sequence>
<keyword evidence="2 4" id="KW-0238">DNA-binding</keyword>
<dbReference type="Proteomes" id="UP000218505">
    <property type="component" value="Chromosome"/>
</dbReference>
<dbReference type="InterPro" id="IPR036271">
    <property type="entry name" value="Tet_transcr_reg_TetR-rel_C_sf"/>
</dbReference>
<dbReference type="GO" id="GO:0003700">
    <property type="term" value="F:DNA-binding transcription factor activity"/>
    <property type="evidence" value="ECO:0007669"/>
    <property type="project" value="TreeGrafter"/>
</dbReference>
<dbReference type="Pfam" id="PF00440">
    <property type="entry name" value="TetR_N"/>
    <property type="match status" value="1"/>
</dbReference>
<evidence type="ECO:0000256" key="4">
    <source>
        <dbReference type="PROSITE-ProRule" id="PRU00335"/>
    </source>
</evidence>
<dbReference type="Gene3D" id="1.10.10.60">
    <property type="entry name" value="Homeodomain-like"/>
    <property type="match status" value="1"/>
</dbReference>
<gene>
    <name evidence="6" type="ORF">CNX65_12145</name>
</gene>
<name>A0A290Z4R5_9PSEU</name>
<organism evidence="6 7">
    <name type="scientific">Actinosynnema pretiosum</name>
    <dbReference type="NCBI Taxonomy" id="42197"/>
    <lineage>
        <taxon>Bacteria</taxon>
        <taxon>Bacillati</taxon>
        <taxon>Actinomycetota</taxon>
        <taxon>Actinomycetes</taxon>
        <taxon>Pseudonocardiales</taxon>
        <taxon>Pseudonocardiaceae</taxon>
        <taxon>Actinosynnema</taxon>
    </lineage>
</organism>
<evidence type="ECO:0000256" key="3">
    <source>
        <dbReference type="ARBA" id="ARBA00023163"/>
    </source>
</evidence>
<protein>
    <submittedName>
        <fullName evidence="6">TetR family transcriptional regulator</fullName>
    </submittedName>
</protein>
<evidence type="ECO:0000313" key="6">
    <source>
        <dbReference type="EMBL" id="ATE53955.1"/>
    </source>
</evidence>
<keyword evidence="7" id="KW-1185">Reference proteome</keyword>
<evidence type="ECO:0000256" key="1">
    <source>
        <dbReference type="ARBA" id="ARBA00023015"/>
    </source>
</evidence>